<dbReference type="AlphaFoldDB" id="A0A409XPT7"/>
<dbReference type="GO" id="GO:0008579">
    <property type="term" value="F:JUN kinase phosphatase activity"/>
    <property type="evidence" value="ECO:0007669"/>
    <property type="project" value="TreeGrafter"/>
</dbReference>
<dbReference type="Proteomes" id="UP000283269">
    <property type="component" value="Unassembled WGS sequence"/>
</dbReference>
<feature type="domain" description="Tyrosine specific protein phosphatases" evidence="4">
    <location>
        <begin position="49"/>
        <end position="89"/>
    </location>
</feature>
<organism evidence="6 7">
    <name type="scientific">Psilocybe cyanescens</name>
    <dbReference type="NCBI Taxonomy" id="93625"/>
    <lineage>
        <taxon>Eukaryota</taxon>
        <taxon>Fungi</taxon>
        <taxon>Dikarya</taxon>
        <taxon>Basidiomycota</taxon>
        <taxon>Agaricomycotina</taxon>
        <taxon>Agaricomycetes</taxon>
        <taxon>Agaricomycetidae</taxon>
        <taxon>Agaricales</taxon>
        <taxon>Agaricineae</taxon>
        <taxon>Strophariaceae</taxon>
        <taxon>Psilocybe</taxon>
    </lineage>
</organism>
<dbReference type="Gene3D" id="3.90.190.10">
    <property type="entry name" value="Protein tyrosine phosphatase superfamily"/>
    <property type="match status" value="2"/>
</dbReference>
<gene>
    <name evidence="6" type="ORF">CVT25_003867</name>
</gene>
<dbReference type="InterPro" id="IPR029021">
    <property type="entry name" value="Prot-tyrosine_phosphatase-like"/>
</dbReference>
<dbReference type="GO" id="GO:0010945">
    <property type="term" value="F:coenzyme A diphosphatase activity"/>
    <property type="evidence" value="ECO:0007669"/>
    <property type="project" value="InterPro"/>
</dbReference>
<comment type="caution">
    <text evidence="6">The sequence shown here is derived from an EMBL/GenBank/DDBJ whole genome shotgun (WGS) entry which is preliminary data.</text>
</comment>
<evidence type="ECO:0000313" key="6">
    <source>
        <dbReference type="EMBL" id="PPQ92758.1"/>
    </source>
</evidence>
<accession>A0A409XPT7</accession>
<evidence type="ECO:0000259" key="4">
    <source>
        <dbReference type="PROSITE" id="PS50056"/>
    </source>
</evidence>
<dbReference type="OrthoDB" id="10260614at2759"/>
<dbReference type="SMART" id="SM00195">
    <property type="entry name" value="DSPc"/>
    <property type="match status" value="2"/>
</dbReference>
<dbReference type="GO" id="GO:0005737">
    <property type="term" value="C:cytoplasm"/>
    <property type="evidence" value="ECO:0007669"/>
    <property type="project" value="TreeGrafter"/>
</dbReference>
<dbReference type="PROSITE" id="PS51462">
    <property type="entry name" value="NUDIX"/>
    <property type="match status" value="1"/>
</dbReference>
<dbReference type="STRING" id="93625.A0A409XPT7"/>
<dbReference type="EMBL" id="NHYD01000972">
    <property type="protein sequence ID" value="PPQ92758.1"/>
    <property type="molecule type" value="Genomic_DNA"/>
</dbReference>
<dbReference type="SUPFAM" id="SSF55811">
    <property type="entry name" value="Nudix"/>
    <property type="match status" value="1"/>
</dbReference>
<dbReference type="PROSITE" id="PS50056">
    <property type="entry name" value="TYR_PHOSPHATASE_2"/>
    <property type="match status" value="1"/>
</dbReference>
<evidence type="ECO:0000256" key="2">
    <source>
        <dbReference type="ARBA" id="ARBA00022912"/>
    </source>
</evidence>
<dbReference type="InterPro" id="IPR000086">
    <property type="entry name" value="NUDIX_hydrolase_dom"/>
</dbReference>
<dbReference type="SUPFAM" id="SSF52799">
    <property type="entry name" value="(Phosphotyrosine protein) phosphatases II"/>
    <property type="match status" value="2"/>
</dbReference>
<feature type="region of interest" description="Disordered" evidence="3">
    <location>
        <begin position="542"/>
        <end position="570"/>
    </location>
</feature>
<dbReference type="InterPro" id="IPR000387">
    <property type="entry name" value="Tyr_Pase_dom"/>
</dbReference>
<dbReference type="CDD" id="cd03426">
    <property type="entry name" value="NUDIX_CoAse_Nudt7"/>
    <property type="match status" value="1"/>
</dbReference>
<keyword evidence="2" id="KW-0904">Protein phosphatase</keyword>
<dbReference type="PANTHER" id="PTHR46377">
    <property type="entry name" value="DUAL SPECIFICITY PROTEIN PHOSPHATASE 19"/>
    <property type="match status" value="1"/>
</dbReference>
<name>A0A409XPT7_PSICY</name>
<feature type="non-terminal residue" evidence="6">
    <location>
        <position position="1"/>
    </location>
</feature>
<dbReference type="Pfam" id="PF00782">
    <property type="entry name" value="DSPc"/>
    <property type="match status" value="2"/>
</dbReference>
<evidence type="ECO:0000256" key="1">
    <source>
        <dbReference type="ARBA" id="ARBA00022801"/>
    </source>
</evidence>
<feature type="domain" description="Nudix hydrolase" evidence="5">
    <location>
        <begin position="312"/>
        <end position="448"/>
    </location>
</feature>
<dbReference type="InterPro" id="IPR016130">
    <property type="entry name" value="Tyr_Pase_AS"/>
</dbReference>
<dbReference type="Gene3D" id="3.90.79.10">
    <property type="entry name" value="Nucleoside Triphosphate Pyrophosphohydrolase"/>
    <property type="match status" value="1"/>
</dbReference>
<dbReference type="InParanoid" id="A0A409XPT7"/>
<sequence>LSAALSVEQRNEYSITHILSVCPEYPSTDNAQDHLNISIEDSEYEDLLIHLPEACRFIEDAVEKGGRVLVHCVMGISRSPAVVAAFYLDCLLSTSIKERPQVHLNYGFAKQLDTFRKCGFDPSPSNPVYRSWKRRNEQDVTAFLSHIEDTVSIIPDKLLLSSEFPSDPEKTWSLLMDLGVTHLLSISPTEISTTAGSLANHHHVNIDSRSPDALLLALPDICTYIDDAIKSGGLVLVHSMIESRACTAVCAYLMSASHHTTAEAFSAISQALPLFNPTRSFIRNLELFEECGCLRNLAAYRAPKQTMAFPRSRSAAVLVALFVGRQGDLYVLLSRRSSTLRTYAGDTSLPGGKVDPEDRSIEDTARREAFEEVGLPRDRTKVPLLCILEPFLAAELIVTPVVVLILDNTLRPILNGDEVASLFSHPLVSFLSSNPPFPHEPDTLEVPYHKSFDFKGSGPAEQVFRVHQFLTGREAGGIKPVFGLTAAMLIRTATIGYARQPDFEVHAPHAPTSEERIAWALLNRKVFREACEQHGIDLRPAKRITEARERRDARRRRKERDGDSKPKSKL</sequence>
<evidence type="ECO:0000313" key="7">
    <source>
        <dbReference type="Proteomes" id="UP000283269"/>
    </source>
</evidence>
<dbReference type="InterPro" id="IPR000340">
    <property type="entry name" value="Dual-sp_phosphatase_cat-dom"/>
</dbReference>
<evidence type="ECO:0000259" key="5">
    <source>
        <dbReference type="PROSITE" id="PS51462"/>
    </source>
</evidence>
<feature type="compositionally biased region" description="Basic and acidic residues" evidence="3">
    <location>
        <begin position="542"/>
        <end position="552"/>
    </location>
</feature>
<keyword evidence="1" id="KW-0378">Hydrolase</keyword>
<dbReference type="Pfam" id="PF00293">
    <property type="entry name" value="NUDIX"/>
    <property type="match status" value="1"/>
</dbReference>
<dbReference type="InterPro" id="IPR020422">
    <property type="entry name" value="TYR_PHOSPHATASE_DUAL_dom"/>
</dbReference>
<keyword evidence="7" id="KW-1185">Reference proteome</keyword>
<dbReference type="InterPro" id="IPR015797">
    <property type="entry name" value="NUDIX_hydrolase-like_dom_sf"/>
</dbReference>
<reference evidence="6 7" key="1">
    <citation type="journal article" date="2018" name="Evol. Lett.">
        <title>Horizontal gene cluster transfer increased hallucinogenic mushroom diversity.</title>
        <authorList>
            <person name="Reynolds H.T."/>
            <person name="Vijayakumar V."/>
            <person name="Gluck-Thaler E."/>
            <person name="Korotkin H.B."/>
            <person name="Matheny P.B."/>
            <person name="Slot J.C."/>
        </authorList>
    </citation>
    <scope>NUCLEOTIDE SEQUENCE [LARGE SCALE GENOMIC DNA]</scope>
    <source>
        <strain evidence="6 7">2631</strain>
    </source>
</reference>
<proteinExistence type="predicted"/>
<evidence type="ECO:0000256" key="3">
    <source>
        <dbReference type="SAM" id="MobiDB-lite"/>
    </source>
</evidence>
<dbReference type="InterPro" id="IPR045121">
    <property type="entry name" value="CoAse"/>
</dbReference>
<feature type="compositionally biased region" description="Basic and acidic residues" evidence="3">
    <location>
        <begin position="559"/>
        <end position="570"/>
    </location>
</feature>
<protein>
    <submittedName>
        <fullName evidence="6">Uncharacterized protein</fullName>
    </submittedName>
</protein>
<dbReference type="CDD" id="cd14498">
    <property type="entry name" value="DSP"/>
    <property type="match status" value="2"/>
</dbReference>
<dbReference type="PROSITE" id="PS00383">
    <property type="entry name" value="TYR_PHOSPHATASE_1"/>
    <property type="match status" value="1"/>
</dbReference>
<dbReference type="PANTHER" id="PTHR46377:SF1">
    <property type="entry name" value="DUAL SPECIFICITY PROTEIN PHOSPHATASE 19"/>
    <property type="match status" value="1"/>
</dbReference>